<feature type="coiled-coil region" evidence="1">
    <location>
        <begin position="451"/>
        <end position="484"/>
    </location>
</feature>
<keyword evidence="3" id="KW-0812">Transmembrane</keyword>
<accession>A0AAD5RRM8</accession>
<evidence type="ECO:0000256" key="2">
    <source>
        <dbReference type="SAM" id="MobiDB-lite"/>
    </source>
</evidence>
<dbReference type="EMBL" id="JAKWBI020000144">
    <property type="protein sequence ID" value="KAJ2901639.1"/>
    <property type="molecule type" value="Genomic_DNA"/>
</dbReference>
<evidence type="ECO:0000313" key="5">
    <source>
        <dbReference type="Proteomes" id="UP001201980"/>
    </source>
</evidence>
<protein>
    <submittedName>
        <fullName evidence="4">Uncharacterized protein</fullName>
    </submittedName>
</protein>
<comment type="caution">
    <text evidence="4">The sequence shown here is derived from an EMBL/GenBank/DDBJ whole genome shotgun (WGS) entry which is preliminary data.</text>
</comment>
<feature type="region of interest" description="Disordered" evidence="2">
    <location>
        <begin position="220"/>
        <end position="280"/>
    </location>
</feature>
<keyword evidence="3" id="KW-0472">Membrane</keyword>
<keyword evidence="5" id="KW-1185">Reference proteome</keyword>
<name>A0AAD5RRM8_9PEZI</name>
<feature type="compositionally biased region" description="Polar residues" evidence="2">
    <location>
        <begin position="242"/>
        <end position="252"/>
    </location>
</feature>
<proteinExistence type="predicted"/>
<keyword evidence="3" id="KW-1133">Transmembrane helix</keyword>
<organism evidence="4 5">
    <name type="scientific">Zalerion maritima</name>
    <dbReference type="NCBI Taxonomy" id="339359"/>
    <lineage>
        <taxon>Eukaryota</taxon>
        <taxon>Fungi</taxon>
        <taxon>Dikarya</taxon>
        <taxon>Ascomycota</taxon>
        <taxon>Pezizomycotina</taxon>
        <taxon>Sordariomycetes</taxon>
        <taxon>Lulworthiomycetidae</taxon>
        <taxon>Lulworthiales</taxon>
        <taxon>Lulworthiaceae</taxon>
        <taxon>Zalerion</taxon>
    </lineage>
</organism>
<feature type="compositionally biased region" description="Polar residues" evidence="2">
    <location>
        <begin position="271"/>
        <end position="280"/>
    </location>
</feature>
<dbReference type="AlphaFoldDB" id="A0AAD5RRM8"/>
<evidence type="ECO:0000256" key="1">
    <source>
        <dbReference type="SAM" id="Coils"/>
    </source>
</evidence>
<evidence type="ECO:0000256" key="3">
    <source>
        <dbReference type="SAM" id="Phobius"/>
    </source>
</evidence>
<keyword evidence="1" id="KW-0175">Coiled coil</keyword>
<evidence type="ECO:0000313" key="4">
    <source>
        <dbReference type="EMBL" id="KAJ2901639.1"/>
    </source>
</evidence>
<gene>
    <name evidence="4" type="ORF">MKZ38_001598</name>
</gene>
<dbReference type="Proteomes" id="UP001201980">
    <property type="component" value="Unassembled WGS sequence"/>
</dbReference>
<sequence>MSNNGGNDSPLAVDIITYIGVPLTVLGILPILFNTAVTLAALSKIKRMLRKSQLTALTRSDVVNRVIEIELPRYAVTPWDRFQHRSEYWHLSRSPSSIPGGTWTTFNWKRTAIGIKTQRIEYADQLRQPQVEVAFDELICYLLDLGAKPDAQGWRILRTTGQWTPVGCALMRSPNGEHKALTIAPADDSDGNLSLAVIWCPEWTARDSSSLPPYWVRLSPPPPVVSEEPEKGKELEDPFNPGESSSTPQSSDHLNEDPKAYDDEDLEKGTRQSTNSKNSLDSVAKAVEANAKSIITCQISTDGLVNALTEEHVGPSHSTHFNSLYIEHLRIGRLPPSYAAATAMGASSIRNSKTKNKNAGTWFSSAMTAFGTTSQTVLWNFKIPDDILSFVRKDTVPCGVLVLLGLVAMEDTPEWATSHDEADRWEQNESTRDNHSEWHRAVQEEMKMPPAERTKAQMKRMQREQEAKMKEMRLKRRRDEERAEQRALEALQSPRWDNARVAEYALSYLTAREHLPKGLTGKDAVEVVLHTMVLDGEFAGRLADMLDLWKGWAENGGMRKSDYTVLKQDASLWCMSALLVALIGETANALAGTLAMDLQECLGIWKKVRLG</sequence>
<reference evidence="4" key="1">
    <citation type="submission" date="2022-07" db="EMBL/GenBank/DDBJ databases">
        <title>Draft genome sequence of Zalerion maritima ATCC 34329, a (micro)plastics degrading marine fungus.</title>
        <authorList>
            <person name="Paco A."/>
            <person name="Goncalves M.F.M."/>
            <person name="Rocha-Santos T.A.P."/>
            <person name="Alves A."/>
        </authorList>
    </citation>
    <scope>NUCLEOTIDE SEQUENCE</scope>
    <source>
        <strain evidence="4">ATCC 34329</strain>
    </source>
</reference>
<feature type="transmembrane region" description="Helical" evidence="3">
    <location>
        <begin position="15"/>
        <end position="42"/>
    </location>
</feature>